<accession>A0A382PPH3</accession>
<protein>
    <submittedName>
        <fullName evidence="1">Uncharacterized protein</fullName>
    </submittedName>
</protein>
<proteinExistence type="predicted"/>
<name>A0A382PPH3_9ZZZZ</name>
<organism evidence="1">
    <name type="scientific">marine metagenome</name>
    <dbReference type="NCBI Taxonomy" id="408172"/>
    <lineage>
        <taxon>unclassified sequences</taxon>
        <taxon>metagenomes</taxon>
        <taxon>ecological metagenomes</taxon>
    </lineage>
</organism>
<dbReference type="EMBL" id="UINC01108551">
    <property type="protein sequence ID" value="SVC74737.1"/>
    <property type="molecule type" value="Genomic_DNA"/>
</dbReference>
<feature type="non-terminal residue" evidence="1">
    <location>
        <position position="29"/>
    </location>
</feature>
<dbReference type="AlphaFoldDB" id="A0A382PPH3"/>
<reference evidence="1" key="1">
    <citation type="submission" date="2018-05" db="EMBL/GenBank/DDBJ databases">
        <authorList>
            <person name="Lanie J.A."/>
            <person name="Ng W.-L."/>
            <person name="Kazmierczak K.M."/>
            <person name="Andrzejewski T.M."/>
            <person name="Davidsen T.M."/>
            <person name="Wayne K.J."/>
            <person name="Tettelin H."/>
            <person name="Glass J.I."/>
            <person name="Rusch D."/>
            <person name="Podicherti R."/>
            <person name="Tsui H.-C.T."/>
            <person name="Winkler M.E."/>
        </authorList>
    </citation>
    <scope>NUCLEOTIDE SEQUENCE</scope>
</reference>
<gene>
    <name evidence="1" type="ORF">METZ01_LOCUS327591</name>
</gene>
<evidence type="ECO:0000313" key="1">
    <source>
        <dbReference type="EMBL" id="SVC74737.1"/>
    </source>
</evidence>
<sequence length="29" mass="3304">MNTPRCFLVLFFSHLLVAVGFAEKPIQPK</sequence>